<evidence type="ECO:0000256" key="3">
    <source>
        <dbReference type="ARBA" id="ARBA00022679"/>
    </source>
</evidence>
<evidence type="ECO:0000259" key="8">
    <source>
        <dbReference type="Pfam" id="PF02397"/>
    </source>
</evidence>
<evidence type="ECO:0000256" key="7">
    <source>
        <dbReference type="SAM" id="Phobius"/>
    </source>
</evidence>
<feature type="transmembrane region" description="Helical" evidence="7">
    <location>
        <begin position="106"/>
        <end position="129"/>
    </location>
</feature>
<dbReference type="InterPro" id="IPR017475">
    <property type="entry name" value="EPS_sugar_tfrase"/>
</dbReference>
<dbReference type="Proteomes" id="UP000425960">
    <property type="component" value="Chromosome"/>
</dbReference>
<evidence type="ECO:0000256" key="6">
    <source>
        <dbReference type="ARBA" id="ARBA00023136"/>
    </source>
</evidence>
<dbReference type="InterPro" id="IPR003362">
    <property type="entry name" value="Bact_transf"/>
</dbReference>
<evidence type="ECO:0000313" key="10">
    <source>
        <dbReference type="Proteomes" id="UP000425960"/>
    </source>
</evidence>
<dbReference type="RefSeq" id="WP_173179994.1">
    <property type="nucleotide sequence ID" value="NZ_AP021876.1"/>
</dbReference>
<evidence type="ECO:0000256" key="4">
    <source>
        <dbReference type="ARBA" id="ARBA00022692"/>
    </source>
</evidence>
<evidence type="ECO:0000256" key="1">
    <source>
        <dbReference type="ARBA" id="ARBA00004141"/>
    </source>
</evidence>
<organism evidence="9 10">
    <name type="scientific">Desulfosarcina ovata subsp. sediminis</name>
    <dbReference type="NCBI Taxonomy" id="885957"/>
    <lineage>
        <taxon>Bacteria</taxon>
        <taxon>Pseudomonadati</taxon>
        <taxon>Thermodesulfobacteriota</taxon>
        <taxon>Desulfobacteria</taxon>
        <taxon>Desulfobacterales</taxon>
        <taxon>Desulfosarcinaceae</taxon>
        <taxon>Desulfosarcina</taxon>
    </lineage>
</organism>
<dbReference type="Pfam" id="PF02397">
    <property type="entry name" value="Bac_transf"/>
    <property type="match status" value="1"/>
</dbReference>
<evidence type="ECO:0000313" key="9">
    <source>
        <dbReference type="EMBL" id="BBO85857.1"/>
    </source>
</evidence>
<evidence type="ECO:0000256" key="5">
    <source>
        <dbReference type="ARBA" id="ARBA00022989"/>
    </source>
</evidence>
<proteinExistence type="inferred from homology"/>
<protein>
    <recommendedName>
        <fullName evidence="8">Bacterial sugar transferase domain-containing protein</fullName>
    </recommendedName>
</protein>
<comment type="similarity">
    <text evidence="2">Belongs to the bacterial sugar transferase family.</text>
</comment>
<gene>
    <name evidence="9" type="ORF">DSCO28_64230</name>
</gene>
<keyword evidence="5 7" id="KW-1133">Transmembrane helix</keyword>
<sequence>MGRVSIGAEPDNTSDIVYTIDELPTSLRQQSIDEVVFAIPGDRTLELKPHLNYCHKIGLPVRILPAMWHQYSCQLSMEVCQGIPFLTMQTDNFNAAGLLYKRLLDIAGGLVGCLLFLLMYPFIAVAIKLDSKGPVLFRQKRMGQHGRVFELIKFRTMCADAEAKKVELLKHNQMNGAIFKLKNDPRITRVGRFLRKSSLDEFPEFINVLKGEMSLVGTRPPTLEEVEKYQPEHLRLISAKPGLTGMWQVSGRNKITDFEKIVELDCQYLDSWRFFDDLKIILQTIIIVLQRKGAI</sequence>
<comment type="subcellular location">
    <subcellularLocation>
        <location evidence="1">Membrane</location>
        <topology evidence="1">Multi-pass membrane protein</topology>
    </subcellularLocation>
</comment>
<keyword evidence="4 7" id="KW-0812">Transmembrane</keyword>
<dbReference type="AlphaFoldDB" id="A0A5K8A011"/>
<dbReference type="PANTHER" id="PTHR30576:SF10">
    <property type="entry name" value="SLL5057 PROTEIN"/>
    <property type="match status" value="1"/>
</dbReference>
<keyword evidence="3" id="KW-0808">Transferase</keyword>
<dbReference type="GO" id="GO:0016020">
    <property type="term" value="C:membrane"/>
    <property type="evidence" value="ECO:0007669"/>
    <property type="project" value="UniProtKB-SubCell"/>
</dbReference>
<accession>A0A5K8A011</accession>
<dbReference type="NCBIfam" id="TIGR03025">
    <property type="entry name" value="EPS_sugtrans"/>
    <property type="match status" value="1"/>
</dbReference>
<dbReference type="KEGG" id="dov:DSCO28_64230"/>
<name>A0A5K8A011_9BACT</name>
<keyword evidence="6 7" id="KW-0472">Membrane</keyword>
<evidence type="ECO:0000256" key="2">
    <source>
        <dbReference type="ARBA" id="ARBA00006464"/>
    </source>
</evidence>
<reference evidence="9 10" key="1">
    <citation type="submission" date="2019-11" db="EMBL/GenBank/DDBJ databases">
        <title>Comparative genomics of hydrocarbon-degrading Desulfosarcina strains.</title>
        <authorList>
            <person name="Watanabe M."/>
            <person name="Kojima H."/>
            <person name="Fukui M."/>
        </authorList>
    </citation>
    <scope>NUCLEOTIDE SEQUENCE [LARGE SCALE GENOMIC DNA]</scope>
    <source>
        <strain evidence="9 10">28bB2T</strain>
    </source>
</reference>
<dbReference type="Gene3D" id="3.40.50.720">
    <property type="entry name" value="NAD(P)-binding Rossmann-like Domain"/>
    <property type="match status" value="1"/>
</dbReference>
<dbReference type="GO" id="GO:0016780">
    <property type="term" value="F:phosphotransferase activity, for other substituted phosphate groups"/>
    <property type="evidence" value="ECO:0007669"/>
    <property type="project" value="TreeGrafter"/>
</dbReference>
<dbReference type="EMBL" id="AP021876">
    <property type="protein sequence ID" value="BBO85857.1"/>
    <property type="molecule type" value="Genomic_DNA"/>
</dbReference>
<dbReference type="PANTHER" id="PTHR30576">
    <property type="entry name" value="COLANIC BIOSYNTHESIS UDP-GLUCOSE LIPID CARRIER TRANSFERASE"/>
    <property type="match status" value="1"/>
</dbReference>
<feature type="domain" description="Bacterial sugar transferase" evidence="8">
    <location>
        <begin position="101"/>
        <end position="289"/>
    </location>
</feature>